<feature type="transmembrane region" description="Helical" evidence="1">
    <location>
        <begin position="285"/>
        <end position="307"/>
    </location>
</feature>
<reference evidence="3" key="1">
    <citation type="journal article" date="2013" name="Nature">
        <title>Pan genome of the phytoplankton Emiliania underpins its global distribution.</title>
        <authorList>
            <person name="Read B.A."/>
            <person name="Kegel J."/>
            <person name="Klute M.J."/>
            <person name="Kuo A."/>
            <person name="Lefebvre S.C."/>
            <person name="Maumus F."/>
            <person name="Mayer C."/>
            <person name="Miller J."/>
            <person name="Monier A."/>
            <person name="Salamov A."/>
            <person name="Young J."/>
            <person name="Aguilar M."/>
            <person name="Claverie J.M."/>
            <person name="Frickenhaus S."/>
            <person name="Gonzalez K."/>
            <person name="Herman E.K."/>
            <person name="Lin Y.C."/>
            <person name="Napier J."/>
            <person name="Ogata H."/>
            <person name="Sarno A.F."/>
            <person name="Shmutz J."/>
            <person name="Schroeder D."/>
            <person name="de Vargas C."/>
            <person name="Verret F."/>
            <person name="von Dassow P."/>
            <person name="Valentin K."/>
            <person name="Van de Peer Y."/>
            <person name="Wheeler G."/>
            <person name="Dacks J.B."/>
            <person name="Delwiche C.F."/>
            <person name="Dyhrman S.T."/>
            <person name="Glockner G."/>
            <person name="John U."/>
            <person name="Richards T."/>
            <person name="Worden A.Z."/>
            <person name="Zhang X."/>
            <person name="Grigoriev I.V."/>
            <person name="Allen A.E."/>
            <person name="Bidle K."/>
            <person name="Borodovsky M."/>
            <person name="Bowler C."/>
            <person name="Brownlee C."/>
            <person name="Cock J.M."/>
            <person name="Elias M."/>
            <person name="Gladyshev V.N."/>
            <person name="Groth M."/>
            <person name="Guda C."/>
            <person name="Hadaegh A."/>
            <person name="Iglesias-Rodriguez M.D."/>
            <person name="Jenkins J."/>
            <person name="Jones B.M."/>
            <person name="Lawson T."/>
            <person name="Leese F."/>
            <person name="Lindquist E."/>
            <person name="Lobanov A."/>
            <person name="Lomsadze A."/>
            <person name="Malik S.B."/>
            <person name="Marsh M.E."/>
            <person name="Mackinder L."/>
            <person name="Mock T."/>
            <person name="Mueller-Roeber B."/>
            <person name="Pagarete A."/>
            <person name="Parker M."/>
            <person name="Probert I."/>
            <person name="Quesneville H."/>
            <person name="Raines C."/>
            <person name="Rensing S.A."/>
            <person name="Riano-Pachon D.M."/>
            <person name="Richier S."/>
            <person name="Rokitta S."/>
            <person name="Shiraiwa Y."/>
            <person name="Soanes D.M."/>
            <person name="van der Giezen M."/>
            <person name="Wahlund T.M."/>
            <person name="Williams B."/>
            <person name="Wilson W."/>
            <person name="Wolfe G."/>
            <person name="Wurch L.L."/>
        </authorList>
    </citation>
    <scope>NUCLEOTIDE SEQUENCE</scope>
</reference>
<dbReference type="EnsemblProtists" id="EOD20461">
    <property type="protein sequence ID" value="EOD20461"/>
    <property type="gene ID" value="EMIHUDRAFT_208321"/>
</dbReference>
<evidence type="ECO:0008006" key="4">
    <source>
        <dbReference type="Google" id="ProtNLM"/>
    </source>
</evidence>
<dbReference type="KEGG" id="ehx:EMIHUDRAFT_208321"/>
<feature type="transmembrane region" description="Helical" evidence="1">
    <location>
        <begin position="175"/>
        <end position="195"/>
    </location>
</feature>
<feature type="transmembrane region" description="Helical" evidence="1">
    <location>
        <begin position="147"/>
        <end position="168"/>
    </location>
</feature>
<keyword evidence="1" id="KW-0472">Membrane</keyword>
<reference evidence="2" key="2">
    <citation type="submission" date="2024-10" db="UniProtKB">
        <authorList>
            <consortium name="EnsemblProtists"/>
        </authorList>
    </citation>
    <scope>IDENTIFICATION</scope>
</reference>
<keyword evidence="1" id="KW-0812">Transmembrane</keyword>
<dbReference type="PaxDb" id="2903-EOD20461"/>
<name>A0A0D3JAC6_EMIH1</name>
<dbReference type="Gene3D" id="3.40.50.10140">
    <property type="entry name" value="Toll/interleukin-1 receptor homology (TIR) domain"/>
    <property type="match status" value="1"/>
</dbReference>
<keyword evidence="3" id="KW-1185">Reference proteome</keyword>
<sequence>MPLVVLTQGLSPPSQPPALWIQIEHADSVQPHNRSAQSQTLQSQPDAVYWTFVAIVALTPLLLFLIAVTAKCMLRRERQDMGVGDAEIVSILCKAHTADVRVRLAITYFTLCCAWAIYTVTDLSAYIKWLLDMSSTRSQAVFDEQWSLPAPLLGVIDGIIPRLILLALRPVDREGMCAVGAYSVVQGLICLASDYNMFKHRYIPEAEAAEWSPRATAIVCFMAGTFPRWSFFTLANLSVCFLHRTSTRGALRRLWRVDLYTQLAGQLVWYPQAALYLLAGDAVPFFLQQCCWGSLIGTCVVVPVYLYRGRIQRGAMSMVLPSDANGLVAVAALMRSGLSPRAFEQRTLEAVRMLRMLPWSALREEHFESAQSGEEERLYFRATSRPATFGEVDAFISHSWSDRGPLRFRALQSWAREFEEHNGREPHIWFDKACIDQDDIQRSLLGLPIFVSGCSSFVVLAGPTYVSRLWCILELFCFMTTRGSVEDVHVLRLEDEESVCGQTEKDERGEAVDLSRFQAVQQGCA</sequence>
<evidence type="ECO:0000256" key="1">
    <source>
        <dbReference type="SAM" id="Phobius"/>
    </source>
</evidence>
<dbReference type="RefSeq" id="XP_005772890.1">
    <property type="nucleotide sequence ID" value="XM_005772833.1"/>
</dbReference>
<dbReference type="Proteomes" id="UP000013827">
    <property type="component" value="Unassembled WGS sequence"/>
</dbReference>
<keyword evidence="1" id="KW-1133">Transmembrane helix</keyword>
<feature type="transmembrane region" description="Helical" evidence="1">
    <location>
        <begin position="104"/>
        <end position="127"/>
    </location>
</feature>
<dbReference type="InterPro" id="IPR035897">
    <property type="entry name" value="Toll_tir_struct_dom_sf"/>
</dbReference>
<organism evidence="2 3">
    <name type="scientific">Emiliania huxleyi (strain CCMP1516)</name>
    <dbReference type="NCBI Taxonomy" id="280463"/>
    <lineage>
        <taxon>Eukaryota</taxon>
        <taxon>Haptista</taxon>
        <taxon>Haptophyta</taxon>
        <taxon>Prymnesiophyceae</taxon>
        <taxon>Isochrysidales</taxon>
        <taxon>Noelaerhabdaceae</taxon>
        <taxon>Emiliania</taxon>
    </lineage>
</organism>
<protein>
    <recommendedName>
        <fullName evidence="4">Heterokaryon incompatibility domain-containing protein</fullName>
    </recommendedName>
</protein>
<accession>A0A0D3JAC6</accession>
<proteinExistence type="predicted"/>
<dbReference type="AlphaFoldDB" id="A0A0D3JAC6"/>
<dbReference type="GeneID" id="17266008"/>
<evidence type="ECO:0000313" key="2">
    <source>
        <dbReference type="EnsemblProtists" id="EOD20461"/>
    </source>
</evidence>
<dbReference type="HOGENOM" id="CLU_026755_0_0_1"/>
<feature type="transmembrane region" description="Helical" evidence="1">
    <location>
        <begin position="47"/>
        <end position="68"/>
    </location>
</feature>
<evidence type="ECO:0000313" key="3">
    <source>
        <dbReference type="Proteomes" id="UP000013827"/>
    </source>
</evidence>